<gene>
    <name evidence="2" type="ORF">J2S03_000816</name>
</gene>
<evidence type="ECO:0000256" key="1">
    <source>
        <dbReference type="SAM" id="Phobius"/>
    </source>
</evidence>
<feature type="transmembrane region" description="Helical" evidence="1">
    <location>
        <begin position="144"/>
        <end position="161"/>
    </location>
</feature>
<proteinExistence type="predicted"/>
<feature type="transmembrane region" description="Helical" evidence="1">
    <location>
        <begin position="12"/>
        <end position="31"/>
    </location>
</feature>
<keyword evidence="1" id="KW-0812">Transmembrane</keyword>
<evidence type="ECO:0000313" key="3">
    <source>
        <dbReference type="Proteomes" id="UP001232973"/>
    </source>
</evidence>
<accession>A0ABT9XFN8</accession>
<dbReference type="EMBL" id="JAUSTP010000003">
    <property type="protein sequence ID" value="MDQ0189002.1"/>
    <property type="molecule type" value="Genomic_DNA"/>
</dbReference>
<dbReference type="PANTHER" id="PTHR31446">
    <property type="entry name" value="ACID PHOSPHATASE/VANADIUM-DEPENDENT HALOPEROXIDASE-RELATED PROTEIN"/>
    <property type="match status" value="1"/>
</dbReference>
<sequence>MKTDFVRFLLGLWQNAPLMAALVAILATQLSKVPIHFAIHRKWDFHKVIDAGGMPSSHAAGVCALTAALACVVGSKSPIFATAVVFTAIVLYDAGGIRRHAGEHAVLLNRIAMEMAQSGLTLEASATEEGERLKEILGHEPSEVIVGAILGVIIGILFGKWW</sequence>
<evidence type="ECO:0000313" key="2">
    <source>
        <dbReference type="EMBL" id="MDQ0189002.1"/>
    </source>
</evidence>
<dbReference type="PANTHER" id="PTHR31446:SF29">
    <property type="entry name" value="ACID PHOSPHATASE_VANADIUM-DEPENDENT HALOPEROXIDASE-RELATED PROTEIN"/>
    <property type="match status" value="1"/>
</dbReference>
<reference evidence="2 3" key="1">
    <citation type="submission" date="2023-07" db="EMBL/GenBank/DDBJ databases">
        <title>Genomic Encyclopedia of Type Strains, Phase IV (KMG-IV): sequencing the most valuable type-strain genomes for metagenomic binning, comparative biology and taxonomic classification.</title>
        <authorList>
            <person name="Goeker M."/>
        </authorList>
    </citation>
    <scope>NUCLEOTIDE SEQUENCE [LARGE SCALE GENOMIC DNA]</scope>
    <source>
        <strain evidence="2 3">DSM 4006</strain>
    </source>
</reference>
<dbReference type="Proteomes" id="UP001232973">
    <property type="component" value="Unassembled WGS sequence"/>
</dbReference>
<protein>
    <submittedName>
        <fullName evidence="2">Acid phosphatase family membrane protein YuiD</fullName>
    </submittedName>
</protein>
<keyword evidence="1" id="KW-0472">Membrane</keyword>
<comment type="caution">
    <text evidence="2">The sequence shown here is derived from an EMBL/GenBank/DDBJ whole genome shotgun (WGS) entry which is preliminary data.</text>
</comment>
<keyword evidence="3" id="KW-1185">Reference proteome</keyword>
<name>A0ABT9XFN8_9BACL</name>
<dbReference type="Pfam" id="PF02681">
    <property type="entry name" value="DUF212"/>
    <property type="match status" value="1"/>
</dbReference>
<keyword evidence="1" id="KW-1133">Transmembrane helix</keyword>
<organism evidence="2 3">
    <name type="scientific">Alicyclobacillus cycloheptanicus</name>
    <dbReference type="NCBI Taxonomy" id="1457"/>
    <lineage>
        <taxon>Bacteria</taxon>
        <taxon>Bacillati</taxon>
        <taxon>Bacillota</taxon>
        <taxon>Bacilli</taxon>
        <taxon>Bacillales</taxon>
        <taxon>Alicyclobacillaceae</taxon>
        <taxon>Alicyclobacillus</taxon>
    </lineage>
</organism>
<dbReference type="RefSeq" id="WP_274456408.1">
    <property type="nucleotide sequence ID" value="NZ_CP067097.1"/>
</dbReference>
<dbReference type="InterPro" id="IPR003832">
    <property type="entry name" value="DUF212"/>
</dbReference>